<dbReference type="Pfam" id="PF22562">
    <property type="entry name" value="UBA_7"/>
    <property type="match status" value="1"/>
</dbReference>
<evidence type="ECO:0000256" key="4">
    <source>
        <dbReference type="ARBA" id="ARBA00048707"/>
    </source>
</evidence>
<dbReference type="SUPFAM" id="SSF46934">
    <property type="entry name" value="UBA-like"/>
    <property type="match status" value="1"/>
</dbReference>
<dbReference type="SUPFAM" id="SSF102462">
    <property type="entry name" value="Peptidyl-tRNA hydrolase II"/>
    <property type="match status" value="1"/>
</dbReference>
<dbReference type="GO" id="GO:0004045">
    <property type="term" value="F:peptidyl-tRNA hydrolase activity"/>
    <property type="evidence" value="ECO:0007669"/>
    <property type="project" value="UniProtKB-EC"/>
</dbReference>
<dbReference type="InterPro" id="IPR009060">
    <property type="entry name" value="UBA-like_sf"/>
</dbReference>
<dbReference type="FunFam" id="3.40.1490.10:FF:000002">
    <property type="entry name" value="Peptidyl-tRNA hydrolase 2, mitochondrial"/>
    <property type="match status" value="1"/>
</dbReference>
<keyword evidence="2" id="KW-0378">Hydrolase</keyword>
<evidence type="ECO:0000256" key="5">
    <source>
        <dbReference type="SAM" id="MobiDB-lite"/>
    </source>
</evidence>
<keyword evidence="7" id="KW-1185">Reference proteome</keyword>
<dbReference type="Pfam" id="PF01981">
    <property type="entry name" value="PTH2"/>
    <property type="match status" value="1"/>
</dbReference>
<dbReference type="WBParaSite" id="sdigi.contig215.g6231.t1">
    <property type="protein sequence ID" value="sdigi.contig215.g6231.t1"/>
    <property type="gene ID" value="sdigi.contig215.g6231"/>
</dbReference>
<evidence type="ECO:0000256" key="2">
    <source>
        <dbReference type="ARBA" id="ARBA00022801"/>
    </source>
</evidence>
<dbReference type="AlphaFoldDB" id="A0A915PK30"/>
<dbReference type="InterPro" id="IPR015940">
    <property type="entry name" value="UBA"/>
</dbReference>
<evidence type="ECO:0000313" key="7">
    <source>
        <dbReference type="Proteomes" id="UP000887581"/>
    </source>
</evidence>
<comment type="catalytic activity">
    <reaction evidence="4">
        <text>an N-acyl-L-alpha-aminoacyl-tRNA + H2O = an N-acyl-L-amino acid + a tRNA + H(+)</text>
        <dbReference type="Rhea" id="RHEA:54448"/>
        <dbReference type="Rhea" id="RHEA-COMP:10123"/>
        <dbReference type="Rhea" id="RHEA-COMP:13883"/>
        <dbReference type="ChEBI" id="CHEBI:15377"/>
        <dbReference type="ChEBI" id="CHEBI:15378"/>
        <dbReference type="ChEBI" id="CHEBI:59874"/>
        <dbReference type="ChEBI" id="CHEBI:78442"/>
        <dbReference type="ChEBI" id="CHEBI:138191"/>
        <dbReference type="EC" id="3.1.1.29"/>
    </reaction>
</comment>
<dbReference type="InterPro" id="IPR023476">
    <property type="entry name" value="Pep_tRNA_hydro_II_dom_sf"/>
</dbReference>
<dbReference type="InterPro" id="IPR002833">
    <property type="entry name" value="PTH2"/>
</dbReference>
<accession>A0A915PK30</accession>
<evidence type="ECO:0000256" key="3">
    <source>
        <dbReference type="ARBA" id="ARBA00038050"/>
    </source>
</evidence>
<dbReference type="Gene3D" id="1.10.8.10">
    <property type="entry name" value="DNA helicase RuvA subunit, C-terminal domain"/>
    <property type="match status" value="1"/>
</dbReference>
<dbReference type="NCBIfam" id="TIGR00283">
    <property type="entry name" value="arch_pth2"/>
    <property type="match status" value="1"/>
</dbReference>
<dbReference type="Gene3D" id="3.40.1490.10">
    <property type="entry name" value="Bit1"/>
    <property type="match status" value="1"/>
</dbReference>
<dbReference type="EC" id="3.1.1.29" evidence="1"/>
<dbReference type="CDD" id="cd02430">
    <property type="entry name" value="PTH2"/>
    <property type="match status" value="1"/>
</dbReference>
<dbReference type="PANTHER" id="PTHR12649">
    <property type="entry name" value="PEPTIDYL-TRNA HYDROLASE 2"/>
    <property type="match status" value="1"/>
</dbReference>
<comment type="similarity">
    <text evidence="3">Belongs to the PTH2 family.</text>
</comment>
<dbReference type="GO" id="GO:0005829">
    <property type="term" value="C:cytosol"/>
    <property type="evidence" value="ECO:0007669"/>
    <property type="project" value="TreeGrafter"/>
</dbReference>
<evidence type="ECO:0000256" key="1">
    <source>
        <dbReference type="ARBA" id="ARBA00013260"/>
    </source>
</evidence>
<sequence length="464" mass="50066">MRGYLVAEEGVPPREGFMSRASGWKFICKGLPFLAVGGATLLLAHKIQQIKFEFGPSFCTLADAEEISQFLNNKGIGFDQEDITTIYQKLVGKEDDNWENIRGPRESEDNQEFLQLNIPSSDHRVGSSGDFSEAPPPPPGFPNTSREAVRGSERTPVISSPAGSDFPRASTNEAANIQVIADPTIDRQASFPASSAPTSRSQLTQPILDPVNSVETAIPTQPFYVPAVPDFNQETLYTTVESSQSVASNPLDPDISLAQTLIAGASCSHPADPENKEDLVDRALLAEILQLGFEEAIAVLAISKTKEIGGAEAAINWILEHSNESDFESDEEQNYMGGVQSVSAVSRQHKMVFVVNMSLKMGAGKLAAQVGHATLGVYRLAQRSEDGQHALDAWRMSGEMKVVVKGHSTELLLDLFKQAKDLGLFAYIVSDAGRTQIPAGSRTVLGIFGPTHLVDGVTGELKLL</sequence>
<protein>
    <recommendedName>
        <fullName evidence="1">peptidyl-tRNA hydrolase</fullName>
        <ecNumber evidence="1">3.1.1.29</ecNumber>
    </recommendedName>
</protein>
<evidence type="ECO:0000259" key="6">
    <source>
        <dbReference type="PROSITE" id="PS50030"/>
    </source>
</evidence>
<dbReference type="Proteomes" id="UP000887581">
    <property type="component" value="Unplaced"/>
</dbReference>
<reference evidence="8" key="1">
    <citation type="submission" date="2022-11" db="UniProtKB">
        <authorList>
            <consortium name="WormBaseParasite"/>
        </authorList>
    </citation>
    <scope>IDENTIFICATION</scope>
</reference>
<name>A0A915PK30_9BILA</name>
<evidence type="ECO:0000313" key="8">
    <source>
        <dbReference type="WBParaSite" id="sdigi.contig215.g6231.t1"/>
    </source>
</evidence>
<feature type="domain" description="UBA" evidence="6">
    <location>
        <begin position="274"/>
        <end position="321"/>
    </location>
</feature>
<organism evidence="7 8">
    <name type="scientific">Setaria digitata</name>
    <dbReference type="NCBI Taxonomy" id="48799"/>
    <lineage>
        <taxon>Eukaryota</taxon>
        <taxon>Metazoa</taxon>
        <taxon>Ecdysozoa</taxon>
        <taxon>Nematoda</taxon>
        <taxon>Chromadorea</taxon>
        <taxon>Rhabditida</taxon>
        <taxon>Spirurina</taxon>
        <taxon>Spiruromorpha</taxon>
        <taxon>Filarioidea</taxon>
        <taxon>Setariidae</taxon>
        <taxon>Setaria</taxon>
    </lineage>
</organism>
<dbReference type="PANTHER" id="PTHR12649:SF11">
    <property type="entry name" value="PEPTIDYL-TRNA HYDROLASE 2, MITOCHONDRIAL"/>
    <property type="match status" value="1"/>
</dbReference>
<proteinExistence type="inferred from homology"/>
<feature type="region of interest" description="Disordered" evidence="5">
    <location>
        <begin position="123"/>
        <end position="168"/>
    </location>
</feature>
<dbReference type="PROSITE" id="PS50030">
    <property type="entry name" value="UBA"/>
    <property type="match status" value="1"/>
</dbReference>